<comment type="subcellular location">
    <subcellularLocation>
        <location evidence="1">Membrane</location>
        <topology evidence="1">Multi-pass membrane protein</topology>
    </subcellularLocation>
</comment>
<evidence type="ECO:0000256" key="3">
    <source>
        <dbReference type="ARBA" id="ARBA00022692"/>
    </source>
</evidence>
<keyword evidence="5 7" id="KW-0472">Membrane</keyword>
<evidence type="ECO:0000256" key="2">
    <source>
        <dbReference type="ARBA" id="ARBA00022448"/>
    </source>
</evidence>
<feature type="transmembrane region" description="Helical" evidence="7">
    <location>
        <begin position="418"/>
        <end position="439"/>
    </location>
</feature>
<feature type="transmembrane region" description="Helical" evidence="7">
    <location>
        <begin position="451"/>
        <end position="470"/>
    </location>
</feature>
<dbReference type="Proteomes" id="UP001149074">
    <property type="component" value="Unassembled WGS sequence"/>
</dbReference>
<reference evidence="9" key="1">
    <citation type="submission" date="2022-11" db="EMBL/GenBank/DDBJ databases">
        <authorList>
            <person name="Petersen C."/>
        </authorList>
    </citation>
    <scope>NUCLEOTIDE SEQUENCE</scope>
    <source>
        <strain evidence="9">IBT 30761</strain>
    </source>
</reference>
<keyword evidence="3 7" id="KW-0812">Transmembrane</keyword>
<keyword evidence="10" id="KW-1185">Reference proteome</keyword>
<feature type="transmembrane region" description="Helical" evidence="7">
    <location>
        <begin position="330"/>
        <end position="348"/>
    </location>
</feature>
<dbReference type="Pfam" id="PF07690">
    <property type="entry name" value="MFS_1"/>
    <property type="match status" value="1"/>
</dbReference>
<evidence type="ECO:0000256" key="4">
    <source>
        <dbReference type="ARBA" id="ARBA00022989"/>
    </source>
</evidence>
<dbReference type="GO" id="GO:0022857">
    <property type="term" value="F:transmembrane transporter activity"/>
    <property type="evidence" value="ECO:0007669"/>
    <property type="project" value="InterPro"/>
</dbReference>
<keyword evidence="4 7" id="KW-1133">Transmembrane helix</keyword>
<feature type="transmembrane region" description="Helical" evidence="7">
    <location>
        <begin position="192"/>
        <end position="212"/>
    </location>
</feature>
<proteinExistence type="inferred from homology"/>
<feature type="transmembrane region" description="Helical" evidence="7">
    <location>
        <begin position="386"/>
        <end position="406"/>
    </location>
</feature>
<dbReference type="InterPro" id="IPR011701">
    <property type="entry name" value="MFS"/>
</dbReference>
<sequence length="510" mass="56471">MSETTKKPVEGTSEEKDIQAGIITDLDEGGLFLHEHGFTSETIQAMLDDEPRNKALVHRVDLILLPLLAGTYTLQYIDKSALAYSAVFDLLTSTHMSSNEYSWLASIFYFAYLVAEYPWNVLAQRTRLGKVVSANVVAWGSMLMITAACSSFNGMAICRFLLGIFEAPITPCFMMIVGMWYTRAQQPFRAGVFYSCNGVGAMIGSLLTFGIGQIKTIAVWRAIYLILGGITILWGIVMLFFLPDDIVSAKRFKLEEKALLIARSRLGRTGVINHHIKWYQIREALVDPQVWILFFFTLFNETINGGYANFGKLIIKGLTNDPLETVALGIPQGAFQVFWILSGTFLASRIRNIRTYVMALYLAPTITGVCLMWKLPHESHKVGILFSYYILGAYVCSLVLALQMPATNLAGYTKRSTGVALVFLAYCAGNIIGPHAFLAREAPLYQTGCKVILACSSSQVALAIGLRLLLTRRNKKRDAAAGNEGGEGLSQADELSDLTDFENPNFRYVL</sequence>
<comment type="similarity">
    <text evidence="6">Belongs to the major facilitator superfamily. Allantoate permease family.</text>
</comment>
<dbReference type="PANTHER" id="PTHR43791">
    <property type="entry name" value="PERMEASE-RELATED"/>
    <property type="match status" value="1"/>
</dbReference>
<organism evidence="9 10">
    <name type="scientific">Penicillium argentinense</name>
    <dbReference type="NCBI Taxonomy" id="1131581"/>
    <lineage>
        <taxon>Eukaryota</taxon>
        <taxon>Fungi</taxon>
        <taxon>Dikarya</taxon>
        <taxon>Ascomycota</taxon>
        <taxon>Pezizomycotina</taxon>
        <taxon>Eurotiomycetes</taxon>
        <taxon>Eurotiomycetidae</taxon>
        <taxon>Eurotiales</taxon>
        <taxon>Aspergillaceae</taxon>
        <taxon>Penicillium</taxon>
    </lineage>
</organism>
<accession>A0A9W9KCD8</accession>
<reference evidence="9" key="2">
    <citation type="journal article" date="2023" name="IMA Fungus">
        <title>Comparative genomic study of the Penicillium genus elucidates a diverse pangenome and 15 lateral gene transfer events.</title>
        <authorList>
            <person name="Petersen C."/>
            <person name="Sorensen T."/>
            <person name="Nielsen M.R."/>
            <person name="Sondergaard T.E."/>
            <person name="Sorensen J.L."/>
            <person name="Fitzpatrick D.A."/>
            <person name="Frisvad J.C."/>
            <person name="Nielsen K.L."/>
        </authorList>
    </citation>
    <scope>NUCLEOTIDE SEQUENCE</scope>
    <source>
        <strain evidence="9">IBT 30761</strain>
    </source>
</reference>
<feature type="transmembrane region" description="Helical" evidence="7">
    <location>
        <begin position="160"/>
        <end position="180"/>
    </location>
</feature>
<dbReference type="AlphaFoldDB" id="A0A9W9KCD8"/>
<feature type="transmembrane region" description="Helical" evidence="7">
    <location>
        <begin position="101"/>
        <end position="119"/>
    </location>
</feature>
<dbReference type="RefSeq" id="XP_056475541.1">
    <property type="nucleotide sequence ID" value="XM_056619382.1"/>
</dbReference>
<dbReference type="InterPro" id="IPR020846">
    <property type="entry name" value="MFS_dom"/>
</dbReference>
<feature type="transmembrane region" description="Helical" evidence="7">
    <location>
        <begin position="290"/>
        <end position="310"/>
    </location>
</feature>
<evidence type="ECO:0000313" key="10">
    <source>
        <dbReference type="Proteomes" id="UP001149074"/>
    </source>
</evidence>
<evidence type="ECO:0000259" key="8">
    <source>
        <dbReference type="PROSITE" id="PS50850"/>
    </source>
</evidence>
<feature type="transmembrane region" description="Helical" evidence="7">
    <location>
        <begin position="56"/>
        <end position="77"/>
    </location>
</feature>
<dbReference type="Gene3D" id="1.20.1250.20">
    <property type="entry name" value="MFS general substrate transporter like domains"/>
    <property type="match status" value="1"/>
</dbReference>
<dbReference type="EMBL" id="JAPQKI010000005">
    <property type="protein sequence ID" value="KAJ5099887.1"/>
    <property type="molecule type" value="Genomic_DNA"/>
</dbReference>
<dbReference type="PANTHER" id="PTHR43791:SF81">
    <property type="entry name" value="TRANSPORTER, PUTATIVE (AFU_ORTHOLOGUE AFUA_7G01190)-RELATED"/>
    <property type="match status" value="1"/>
</dbReference>
<evidence type="ECO:0000256" key="7">
    <source>
        <dbReference type="SAM" id="Phobius"/>
    </source>
</evidence>
<protein>
    <recommendedName>
        <fullName evidence="8">Major facilitator superfamily (MFS) profile domain-containing protein</fullName>
    </recommendedName>
</protein>
<feature type="transmembrane region" description="Helical" evidence="7">
    <location>
        <begin position="131"/>
        <end position="154"/>
    </location>
</feature>
<evidence type="ECO:0000256" key="6">
    <source>
        <dbReference type="ARBA" id="ARBA00037968"/>
    </source>
</evidence>
<feature type="transmembrane region" description="Helical" evidence="7">
    <location>
        <begin position="218"/>
        <end position="242"/>
    </location>
</feature>
<evidence type="ECO:0000313" key="9">
    <source>
        <dbReference type="EMBL" id="KAJ5099887.1"/>
    </source>
</evidence>
<keyword evidence="2" id="KW-0813">Transport</keyword>
<dbReference type="FunFam" id="1.20.1250.20:FF:000064">
    <property type="entry name" value="MFS allantoate transporter"/>
    <property type="match status" value="1"/>
</dbReference>
<dbReference type="GO" id="GO:0016020">
    <property type="term" value="C:membrane"/>
    <property type="evidence" value="ECO:0007669"/>
    <property type="project" value="UniProtKB-SubCell"/>
</dbReference>
<dbReference type="OrthoDB" id="6730379at2759"/>
<dbReference type="PROSITE" id="PS50850">
    <property type="entry name" value="MFS"/>
    <property type="match status" value="1"/>
</dbReference>
<dbReference type="SUPFAM" id="SSF103473">
    <property type="entry name" value="MFS general substrate transporter"/>
    <property type="match status" value="1"/>
</dbReference>
<feature type="transmembrane region" description="Helical" evidence="7">
    <location>
        <begin position="355"/>
        <end position="374"/>
    </location>
</feature>
<dbReference type="InterPro" id="IPR036259">
    <property type="entry name" value="MFS_trans_sf"/>
</dbReference>
<comment type="caution">
    <text evidence="9">The sequence shown here is derived from an EMBL/GenBank/DDBJ whole genome shotgun (WGS) entry which is preliminary data.</text>
</comment>
<dbReference type="GeneID" id="81358361"/>
<evidence type="ECO:0000256" key="5">
    <source>
        <dbReference type="ARBA" id="ARBA00023136"/>
    </source>
</evidence>
<name>A0A9W9KCD8_9EURO</name>
<gene>
    <name evidence="9" type="ORF">N7532_006888</name>
</gene>
<feature type="domain" description="Major facilitator superfamily (MFS) profile" evidence="8">
    <location>
        <begin position="64"/>
        <end position="475"/>
    </location>
</feature>
<evidence type="ECO:0000256" key="1">
    <source>
        <dbReference type="ARBA" id="ARBA00004141"/>
    </source>
</evidence>